<proteinExistence type="predicted"/>
<accession>A0A8J3ADJ0</accession>
<evidence type="ECO:0000256" key="1">
    <source>
        <dbReference type="SAM" id="MobiDB-lite"/>
    </source>
</evidence>
<name>A0A8J3ADJ0_9BACI</name>
<protein>
    <submittedName>
        <fullName evidence="3">Uncharacterized protein</fullName>
    </submittedName>
</protein>
<comment type="caution">
    <text evidence="3">The sequence shown here is derived from an EMBL/GenBank/DDBJ whole genome shotgun (WGS) entry which is preliminary data.</text>
</comment>
<dbReference type="AlphaFoldDB" id="A0A8J3ADJ0"/>
<keyword evidence="2" id="KW-0732">Signal</keyword>
<dbReference type="EMBL" id="BMHB01000001">
    <property type="protein sequence ID" value="GGI09965.1"/>
    <property type="molecule type" value="Genomic_DNA"/>
</dbReference>
<evidence type="ECO:0000313" key="3">
    <source>
        <dbReference type="EMBL" id="GGI09965.1"/>
    </source>
</evidence>
<feature type="signal peptide" evidence="2">
    <location>
        <begin position="1"/>
        <end position="23"/>
    </location>
</feature>
<feature type="chain" id="PRO_5035288518" evidence="2">
    <location>
        <begin position="24"/>
        <end position="151"/>
    </location>
</feature>
<gene>
    <name evidence="3" type="ORF">GCM10007380_00420</name>
</gene>
<dbReference type="Proteomes" id="UP000626244">
    <property type="component" value="Unassembled WGS sequence"/>
</dbReference>
<dbReference type="RefSeq" id="WP_088002536.1">
    <property type="nucleotide sequence ID" value="NZ_BMHB01000001.1"/>
</dbReference>
<reference evidence="4" key="1">
    <citation type="journal article" date="2019" name="Int. J. Syst. Evol. Microbiol.">
        <title>The Global Catalogue of Microorganisms (GCM) 10K type strain sequencing project: providing services to taxonomists for standard genome sequencing and annotation.</title>
        <authorList>
            <consortium name="The Broad Institute Genomics Platform"/>
            <consortium name="The Broad Institute Genome Sequencing Center for Infectious Disease"/>
            <person name="Wu L."/>
            <person name="Ma J."/>
        </authorList>
    </citation>
    <scope>NUCLEOTIDE SEQUENCE [LARGE SCALE GENOMIC DNA]</scope>
    <source>
        <strain evidence="4">CGMCC 1.14993</strain>
    </source>
</reference>
<keyword evidence="4" id="KW-1185">Reference proteome</keyword>
<evidence type="ECO:0000256" key="2">
    <source>
        <dbReference type="SAM" id="SignalP"/>
    </source>
</evidence>
<organism evidence="3 4">
    <name type="scientific">Gottfriedia solisilvae</name>
    <dbReference type="NCBI Taxonomy" id="1516104"/>
    <lineage>
        <taxon>Bacteria</taxon>
        <taxon>Bacillati</taxon>
        <taxon>Bacillota</taxon>
        <taxon>Bacilli</taxon>
        <taxon>Bacillales</taxon>
        <taxon>Bacillaceae</taxon>
        <taxon>Gottfriedia</taxon>
    </lineage>
</organism>
<sequence length="151" mass="17500">MKKLILASAMVSALTFGTISVGAQEVDWSKFNPKHNEPQHHGHPHHHDNKHHELLNKHKKEVVKYISNYVNQPEANVNKLVNEQKIEMKKLIFVAVVSKLSKQPMENIIAAKKENKSFKDLLSKYNIDHEQFHNEMKRVHGDLFTRIAPKN</sequence>
<evidence type="ECO:0000313" key="4">
    <source>
        <dbReference type="Proteomes" id="UP000626244"/>
    </source>
</evidence>
<feature type="region of interest" description="Disordered" evidence="1">
    <location>
        <begin position="30"/>
        <end position="50"/>
    </location>
</feature>
<dbReference type="OrthoDB" id="2873224at2"/>